<sequence length="276" mass="30831">MRADSVIGRKREAPLPGRGLSPSGLRPCTLRVHCLRRSGALHPEPRPAGCRCRRRLCRLLCVRIFDCFEVWFMRRVFNAGIPGDTTRELLARFQRDVAMRAPDLVILWAGVNDRLYPGHTVEPAEFRANYAELLDRIRVIGAKVLIGTLPPQYKPYLFTQFPPIAEFPETPEERLAPVNAHLRSLGVPLADFEAVVRSRPVDEVPESYLRNLSNSGVPDGLHLTPEGAGAVARCADDAIRQYALPSARIVCFGDSLTYGYGLKRDETYPSRLAELG</sequence>
<evidence type="ECO:0000313" key="3">
    <source>
        <dbReference type="Proteomes" id="UP000435649"/>
    </source>
</evidence>
<proteinExistence type="predicted"/>
<accession>A0A844G0B5</accession>
<dbReference type="Gene3D" id="3.40.50.1110">
    <property type="entry name" value="SGNH hydrolase"/>
    <property type="match status" value="2"/>
</dbReference>
<gene>
    <name evidence="2" type="ORF">FYJ85_08495</name>
</gene>
<dbReference type="EMBL" id="VUNS01000007">
    <property type="protein sequence ID" value="MST97080.1"/>
    <property type="molecule type" value="Genomic_DNA"/>
</dbReference>
<reference evidence="2 3" key="1">
    <citation type="submission" date="2019-08" db="EMBL/GenBank/DDBJ databases">
        <title>In-depth cultivation of the pig gut microbiome towards novel bacterial diversity and tailored functional studies.</title>
        <authorList>
            <person name="Wylensek D."/>
            <person name="Hitch T.C.A."/>
            <person name="Clavel T."/>
        </authorList>
    </citation>
    <scope>NUCLEOTIDE SEQUENCE [LARGE SCALE GENOMIC DNA]</scope>
    <source>
        <strain evidence="2 3">BBE-744-WT-12</strain>
    </source>
</reference>
<feature type="domain" description="SGNH hydrolase-type esterase" evidence="1">
    <location>
        <begin position="74"/>
        <end position="228"/>
    </location>
</feature>
<dbReference type="InterPro" id="IPR036514">
    <property type="entry name" value="SGNH_hydro_sf"/>
</dbReference>
<organism evidence="2 3">
    <name type="scientific">Victivallis lenta</name>
    <dbReference type="NCBI Taxonomy" id="2606640"/>
    <lineage>
        <taxon>Bacteria</taxon>
        <taxon>Pseudomonadati</taxon>
        <taxon>Lentisphaerota</taxon>
        <taxon>Lentisphaeria</taxon>
        <taxon>Victivallales</taxon>
        <taxon>Victivallaceae</taxon>
        <taxon>Victivallis</taxon>
    </lineage>
</organism>
<keyword evidence="3" id="KW-1185">Reference proteome</keyword>
<dbReference type="PANTHER" id="PTHR30383:SF5">
    <property type="entry name" value="SGNH HYDROLASE-TYPE ESTERASE DOMAIN-CONTAINING PROTEIN"/>
    <property type="match status" value="1"/>
</dbReference>
<evidence type="ECO:0000259" key="1">
    <source>
        <dbReference type="Pfam" id="PF13472"/>
    </source>
</evidence>
<dbReference type="InterPro" id="IPR013830">
    <property type="entry name" value="SGNH_hydro"/>
</dbReference>
<dbReference type="InterPro" id="IPR051532">
    <property type="entry name" value="Ester_Hydrolysis_Enzymes"/>
</dbReference>
<dbReference type="Proteomes" id="UP000435649">
    <property type="component" value="Unassembled WGS sequence"/>
</dbReference>
<dbReference type="GO" id="GO:0004622">
    <property type="term" value="F:phosphatidylcholine lysophospholipase activity"/>
    <property type="evidence" value="ECO:0007669"/>
    <property type="project" value="TreeGrafter"/>
</dbReference>
<comment type="caution">
    <text evidence="2">The sequence shown here is derived from an EMBL/GenBank/DDBJ whole genome shotgun (WGS) entry which is preliminary data.</text>
</comment>
<evidence type="ECO:0000313" key="2">
    <source>
        <dbReference type="EMBL" id="MST97080.1"/>
    </source>
</evidence>
<dbReference type="PANTHER" id="PTHR30383">
    <property type="entry name" value="THIOESTERASE 1/PROTEASE 1/LYSOPHOSPHOLIPASE L1"/>
    <property type="match status" value="1"/>
</dbReference>
<protein>
    <recommendedName>
        <fullName evidence="1">SGNH hydrolase-type esterase domain-containing protein</fullName>
    </recommendedName>
</protein>
<dbReference type="Pfam" id="PF13472">
    <property type="entry name" value="Lipase_GDSL_2"/>
    <property type="match status" value="1"/>
</dbReference>
<dbReference type="SUPFAM" id="SSF52266">
    <property type="entry name" value="SGNH hydrolase"/>
    <property type="match status" value="2"/>
</dbReference>
<name>A0A844G0B5_9BACT</name>
<dbReference type="AlphaFoldDB" id="A0A844G0B5"/>